<dbReference type="PaxDb" id="67767-A0A0J7K863"/>
<gene>
    <name evidence="1" type="ORF">RF55_14436</name>
</gene>
<keyword evidence="2" id="KW-1185">Reference proteome</keyword>
<dbReference type="EMBL" id="LBMM01011917">
    <property type="protein sequence ID" value="KMQ86547.1"/>
    <property type="molecule type" value="Genomic_DNA"/>
</dbReference>
<dbReference type="OrthoDB" id="10658198at2759"/>
<protein>
    <submittedName>
        <fullName evidence="1">KDa protein in nof-fb transposable element</fullName>
    </submittedName>
</protein>
<dbReference type="AlphaFoldDB" id="A0A0J7K863"/>
<dbReference type="Proteomes" id="UP000036403">
    <property type="component" value="Unassembled WGS sequence"/>
</dbReference>
<organism evidence="1 2">
    <name type="scientific">Lasius niger</name>
    <name type="common">Black garden ant</name>
    <dbReference type="NCBI Taxonomy" id="67767"/>
    <lineage>
        <taxon>Eukaryota</taxon>
        <taxon>Metazoa</taxon>
        <taxon>Ecdysozoa</taxon>
        <taxon>Arthropoda</taxon>
        <taxon>Hexapoda</taxon>
        <taxon>Insecta</taxon>
        <taxon>Pterygota</taxon>
        <taxon>Neoptera</taxon>
        <taxon>Endopterygota</taxon>
        <taxon>Hymenoptera</taxon>
        <taxon>Apocrita</taxon>
        <taxon>Aculeata</taxon>
        <taxon>Formicoidea</taxon>
        <taxon>Formicidae</taxon>
        <taxon>Formicinae</taxon>
        <taxon>Lasius</taxon>
        <taxon>Lasius</taxon>
    </lineage>
</organism>
<name>A0A0J7K863_LASNI</name>
<sequence length="219" mass="25723">MKKLEEFISDRNIKMDFQDIKKKSNGDEFDVKKPERFDPCQSESNLNEFAQADSLLAWLQRRKEQATMALHVGKNLNPFYLPDFIERLFNLAKKFALWTSATIPYDTQYASSSCVEEYFNDYKSRVLKNTPPFCVDKTEYTARLQHMTANPMSPVEFNLNGKPVLGTSERALTFSEIPKSCDNDLKIQKKETKYYEPYPEITFDEEIFLPQIRENLLFY</sequence>
<proteinExistence type="predicted"/>
<reference evidence="1 2" key="1">
    <citation type="submission" date="2015-04" db="EMBL/GenBank/DDBJ databases">
        <title>Lasius niger genome sequencing.</title>
        <authorList>
            <person name="Konorov E.A."/>
            <person name="Nikitin M.A."/>
            <person name="Kirill M.V."/>
            <person name="Chang P."/>
        </authorList>
    </citation>
    <scope>NUCLEOTIDE SEQUENCE [LARGE SCALE GENOMIC DNA]</scope>
    <source>
        <tissue evidence="1">Whole</tissue>
    </source>
</reference>
<evidence type="ECO:0000313" key="2">
    <source>
        <dbReference type="Proteomes" id="UP000036403"/>
    </source>
</evidence>
<accession>A0A0J7K863</accession>
<comment type="caution">
    <text evidence="1">The sequence shown here is derived from an EMBL/GenBank/DDBJ whole genome shotgun (WGS) entry which is preliminary data.</text>
</comment>
<evidence type="ECO:0000313" key="1">
    <source>
        <dbReference type="EMBL" id="KMQ86547.1"/>
    </source>
</evidence>